<comment type="pathway">
    <text evidence="7">Pyrimidine metabolism; dUMP biosynthesis; dUMP from dCTP (dUTP route): step 2/2.</text>
</comment>
<feature type="domain" description="dUTPase-like" evidence="8">
    <location>
        <begin position="15"/>
        <end position="146"/>
    </location>
</feature>
<dbReference type="NCBIfam" id="NF001862">
    <property type="entry name" value="PRK00601.1"/>
    <property type="match status" value="1"/>
</dbReference>
<dbReference type="OrthoDB" id="9809956at2"/>
<dbReference type="NCBIfam" id="TIGR00576">
    <property type="entry name" value="dut"/>
    <property type="match status" value="1"/>
</dbReference>
<dbReference type="GO" id="GO:0000287">
    <property type="term" value="F:magnesium ion binding"/>
    <property type="evidence" value="ECO:0007669"/>
    <property type="project" value="UniProtKB-UniRule"/>
</dbReference>
<dbReference type="GO" id="GO:0004170">
    <property type="term" value="F:dUTP diphosphatase activity"/>
    <property type="evidence" value="ECO:0007669"/>
    <property type="project" value="UniProtKB-UniRule"/>
</dbReference>
<keyword evidence="10" id="KW-1185">Reference proteome</keyword>
<sequence>MDKIPVEICRVRAQARLPRYMTEDAAGMDVHACLDAPLTLLPGARALIPTGLALAIPPGFEGQVRPRSGLALKQGLTLVNSPGTIDADYRGEFGVILINHGQEAVRIADGDRIAQLLIAPVCRAVLREVSELSATARDSGGFGHTGVADDNP</sequence>
<accession>A0A550JLI3</accession>
<dbReference type="InterPro" id="IPR029054">
    <property type="entry name" value="dUTPase-like"/>
</dbReference>
<dbReference type="FunFam" id="2.70.40.10:FF:000002">
    <property type="entry name" value="dUTP diphosphatase"/>
    <property type="match status" value="1"/>
</dbReference>
<evidence type="ECO:0000256" key="1">
    <source>
        <dbReference type="ARBA" id="ARBA00006581"/>
    </source>
</evidence>
<organism evidence="9 10">
    <name type="scientific">Trichloromonas acetexigens</name>
    <dbReference type="NCBI Taxonomy" id="38815"/>
    <lineage>
        <taxon>Bacteria</taxon>
        <taxon>Pseudomonadati</taxon>
        <taxon>Thermodesulfobacteriota</taxon>
        <taxon>Desulfuromonadia</taxon>
        <taxon>Desulfuromonadales</taxon>
        <taxon>Trichloromonadaceae</taxon>
        <taxon>Trichloromonas</taxon>
    </lineage>
</organism>
<dbReference type="RefSeq" id="WP_092053189.1">
    <property type="nucleotide sequence ID" value="NZ_FOJJ01000001.1"/>
</dbReference>
<comment type="catalytic activity">
    <reaction evidence="6 7">
        <text>dUTP + H2O = dUMP + diphosphate + H(+)</text>
        <dbReference type="Rhea" id="RHEA:10248"/>
        <dbReference type="ChEBI" id="CHEBI:15377"/>
        <dbReference type="ChEBI" id="CHEBI:15378"/>
        <dbReference type="ChEBI" id="CHEBI:33019"/>
        <dbReference type="ChEBI" id="CHEBI:61555"/>
        <dbReference type="ChEBI" id="CHEBI:246422"/>
        <dbReference type="EC" id="3.6.1.23"/>
    </reaction>
</comment>
<dbReference type="Gene3D" id="2.70.40.10">
    <property type="match status" value="1"/>
</dbReference>
<dbReference type="GO" id="GO:0046081">
    <property type="term" value="P:dUTP catabolic process"/>
    <property type="evidence" value="ECO:0007669"/>
    <property type="project" value="InterPro"/>
</dbReference>
<dbReference type="UniPathway" id="UPA00610">
    <property type="reaction ID" value="UER00666"/>
</dbReference>
<comment type="cofactor">
    <cofactor evidence="7">
        <name>Mg(2+)</name>
        <dbReference type="ChEBI" id="CHEBI:18420"/>
    </cofactor>
</comment>
<comment type="function">
    <text evidence="7">This enzyme is involved in nucleotide metabolism: it produces dUMP, the immediate precursor of thymidine nucleotides and it decreases the intracellular concentration of dUTP so that uracil cannot be incorporated into DNA.</text>
</comment>
<comment type="caution">
    <text evidence="7">Lacks conserved residue(s) required for the propagation of feature annotation.</text>
</comment>
<keyword evidence="3 7" id="KW-0378">Hydrolase</keyword>
<gene>
    <name evidence="7" type="primary">dut</name>
    <name evidence="9" type="ORF">FL622_02435</name>
</gene>
<evidence type="ECO:0000256" key="4">
    <source>
        <dbReference type="ARBA" id="ARBA00022842"/>
    </source>
</evidence>
<dbReference type="CDD" id="cd07557">
    <property type="entry name" value="trimeric_dUTPase"/>
    <property type="match status" value="1"/>
</dbReference>
<protein>
    <recommendedName>
        <fullName evidence="7">Deoxyuridine 5'-triphosphate nucleotidohydrolase</fullName>
        <shortName evidence="7">dUTPase</shortName>
        <ecNumber evidence="7">3.6.1.23</ecNumber>
    </recommendedName>
    <alternativeName>
        <fullName evidence="7">dUTP pyrophosphatase</fullName>
    </alternativeName>
</protein>
<keyword evidence="5 7" id="KW-0546">Nucleotide metabolism</keyword>
<comment type="caution">
    <text evidence="9">The sequence shown here is derived from an EMBL/GenBank/DDBJ whole genome shotgun (WGS) entry which is preliminary data.</text>
</comment>
<comment type="similarity">
    <text evidence="1 7">Belongs to the dUTPase family.</text>
</comment>
<feature type="binding site" evidence="7">
    <location>
        <begin position="67"/>
        <end position="69"/>
    </location>
    <ligand>
        <name>substrate</name>
    </ligand>
</feature>
<evidence type="ECO:0000256" key="7">
    <source>
        <dbReference type="HAMAP-Rule" id="MF_00116"/>
    </source>
</evidence>
<proteinExistence type="inferred from homology"/>
<evidence type="ECO:0000256" key="5">
    <source>
        <dbReference type="ARBA" id="ARBA00023080"/>
    </source>
</evidence>
<dbReference type="SUPFAM" id="SSF51283">
    <property type="entry name" value="dUTPase-like"/>
    <property type="match status" value="1"/>
</dbReference>
<evidence type="ECO:0000256" key="6">
    <source>
        <dbReference type="ARBA" id="ARBA00047686"/>
    </source>
</evidence>
<dbReference type="PANTHER" id="PTHR11241:SF0">
    <property type="entry name" value="DEOXYURIDINE 5'-TRIPHOSPHATE NUCLEOTIDOHYDROLASE"/>
    <property type="match status" value="1"/>
</dbReference>
<dbReference type="HAMAP" id="MF_00116">
    <property type="entry name" value="dUTPase_bact"/>
    <property type="match status" value="1"/>
</dbReference>
<keyword evidence="4 7" id="KW-0460">Magnesium</keyword>
<dbReference type="Pfam" id="PF00692">
    <property type="entry name" value="dUTPase"/>
    <property type="match status" value="1"/>
</dbReference>
<reference evidence="9 10" key="1">
    <citation type="submission" date="2019-07" db="EMBL/GenBank/DDBJ databases">
        <title>Insights of Desulfuromonas acetexigens electromicrobiology.</title>
        <authorList>
            <person name="Katuri K."/>
            <person name="Sapireddy V."/>
            <person name="Shaw D.R."/>
            <person name="Saikaly P."/>
        </authorList>
    </citation>
    <scope>NUCLEOTIDE SEQUENCE [LARGE SCALE GENOMIC DNA]</scope>
    <source>
        <strain evidence="9 10">2873</strain>
    </source>
</reference>
<evidence type="ECO:0000313" key="10">
    <source>
        <dbReference type="Proteomes" id="UP000317155"/>
    </source>
</evidence>
<dbReference type="AlphaFoldDB" id="A0A550JLI3"/>
<dbReference type="Proteomes" id="UP000317155">
    <property type="component" value="Unassembled WGS sequence"/>
</dbReference>
<dbReference type="GO" id="GO:0006226">
    <property type="term" value="P:dUMP biosynthetic process"/>
    <property type="evidence" value="ECO:0007669"/>
    <property type="project" value="UniProtKB-UniRule"/>
</dbReference>
<evidence type="ECO:0000256" key="3">
    <source>
        <dbReference type="ARBA" id="ARBA00022801"/>
    </source>
</evidence>
<dbReference type="EMBL" id="VJVV01000001">
    <property type="protein sequence ID" value="TRO84057.1"/>
    <property type="molecule type" value="Genomic_DNA"/>
</dbReference>
<evidence type="ECO:0000259" key="8">
    <source>
        <dbReference type="Pfam" id="PF00692"/>
    </source>
</evidence>
<dbReference type="InterPro" id="IPR033704">
    <property type="entry name" value="dUTPase_trimeric"/>
</dbReference>
<dbReference type="PANTHER" id="PTHR11241">
    <property type="entry name" value="DEOXYURIDINE 5'-TRIPHOSPHATE NUCLEOTIDOHYDROLASE"/>
    <property type="match status" value="1"/>
</dbReference>
<feature type="binding site" evidence="7">
    <location>
        <begin position="84"/>
        <end position="86"/>
    </location>
    <ligand>
        <name>substrate</name>
    </ligand>
</feature>
<dbReference type="InterPro" id="IPR036157">
    <property type="entry name" value="dUTPase-like_sf"/>
</dbReference>
<feature type="binding site" evidence="7">
    <location>
        <position position="80"/>
    </location>
    <ligand>
        <name>substrate</name>
    </ligand>
</feature>
<dbReference type="InterPro" id="IPR008181">
    <property type="entry name" value="dUTPase"/>
</dbReference>
<keyword evidence="2 7" id="KW-0479">Metal-binding</keyword>
<dbReference type="EC" id="3.6.1.23" evidence="7"/>
<evidence type="ECO:0000256" key="2">
    <source>
        <dbReference type="ARBA" id="ARBA00022723"/>
    </source>
</evidence>
<evidence type="ECO:0000313" key="9">
    <source>
        <dbReference type="EMBL" id="TRO84057.1"/>
    </source>
</evidence>
<name>A0A550JLI3_9BACT</name>